<keyword evidence="1" id="KW-0812">Transmembrane</keyword>
<keyword evidence="1" id="KW-1133">Transmembrane helix</keyword>
<sequence>MKRELPQIYQRYLETRREAHLDSEGREALTWRGFWIGIFLSFFLAIGAPFGNMIIRGSYMSLDFSTPGAIFLFLLLIGVLNLLFKWGAVSLGRAGLLAIVSSVGIVNAGWPLQTLDFASPAVALGIFLLVSCWLNVAATLRGTSLALNRSELVLVYAMLLIVSALCTMGLSEQILPIITAIFYFASPQNHWQEKLFPHLPRRLLVDDGTGSRLF</sequence>
<organism evidence="3">
    <name type="scientific">marine metagenome</name>
    <dbReference type="NCBI Taxonomy" id="408172"/>
    <lineage>
        <taxon>unclassified sequences</taxon>
        <taxon>metagenomes</taxon>
        <taxon>ecological metagenomes</taxon>
    </lineage>
</organism>
<name>A0A382JUG2_9ZZZZ</name>
<gene>
    <name evidence="3" type="ORF">METZ01_LOCUS267461</name>
</gene>
<feature type="non-terminal residue" evidence="3">
    <location>
        <position position="214"/>
    </location>
</feature>
<evidence type="ECO:0000313" key="3">
    <source>
        <dbReference type="EMBL" id="SVC14607.1"/>
    </source>
</evidence>
<evidence type="ECO:0000259" key="2">
    <source>
        <dbReference type="Pfam" id="PF20581"/>
    </source>
</evidence>
<dbReference type="EMBL" id="UINC01075935">
    <property type="protein sequence ID" value="SVC14607.1"/>
    <property type="molecule type" value="Genomic_DNA"/>
</dbReference>
<accession>A0A382JUG2</accession>
<feature type="transmembrane region" description="Helical" evidence="1">
    <location>
        <begin position="34"/>
        <end position="55"/>
    </location>
</feature>
<feature type="domain" description="DUF6785" evidence="2">
    <location>
        <begin position="98"/>
        <end position="207"/>
    </location>
</feature>
<feature type="transmembrane region" description="Helical" evidence="1">
    <location>
        <begin position="122"/>
        <end position="140"/>
    </location>
</feature>
<keyword evidence="1" id="KW-0472">Membrane</keyword>
<proteinExistence type="predicted"/>
<feature type="transmembrane region" description="Helical" evidence="1">
    <location>
        <begin position="152"/>
        <end position="185"/>
    </location>
</feature>
<dbReference type="AlphaFoldDB" id="A0A382JUG2"/>
<feature type="transmembrane region" description="Helical" evidence="1">
    <location>
        <begin position="91"/>
        <end position="110"/>
    </location>
</feature>
<protein>
    <recommendedName>
        <fullName evidence="2">DUF6785 domain-containing protein</fullName>
    </recommendedName>
</protein>
<dbReference type="Pfam" id="PF20581">
    <property type="entry name" value="DUF6785"/>
    <property type="match status" value="1"/>
</dbReference>
<evidence type="ECO:0000256" key="1">
    <source>
        <dbReference type="SAM" id="Phobius"/>
    </source>
</evidence>
<reference evidence="3" key="1">
    <citation type="submission" date="2018-05" db="EMBL/GenBank/DDBJ databases">
        <authorList>
            <person name="Lanie J.A."/>
            <person name="Ng W.-L."/>
            <person name="Kazmierczak K.M."/>
            <person name="Andrzejewski T.M."/>
            <person name="Davidsen T.M."/>
            <person name="Wayne K.J."/>
            <person name="Tettelin H."/>
            <person name="Glass J.I."/>
            <person name="Rusch D."/>
            <person name="Podicherti R."/>
            <person name="Tsui H.-C.T."/>
            <person name="Winkler M.E."/>
        </authorList>
    </citation>
    <scope>NUCLEOTIDE SEQUENCE</scope>
</reference>
<feature type="transmembrane region" description="Helical" evidence="1">
    <location>
        <begin position="67"/>
        <end position="84"/>
    </location>
</feature>
<dbReference type="InterPro" id="IPR046712">
    <property type="entry name" value="DUF6785"/>
</dbReference>